<proteinExistence type="predicted"/>
<dbReference type="AlphaFoldDB" id="A0A0N4VMZ3"/>
<gene>
    <name evidence="1" type="ORF">EVEC_LOCUS11539</name>
</gene>
<dbReference type="WBParaSite" id="EVEC_0001233901-mRNA-1">
    <property type="protein sequence ID" value="EVEC_0001233901-mRNA-1"/>
    <property type="gene ID" value="EVEC_0001233901"/>
</dbReference>
<evidence type="ECO:0000313" key="3">
    <source>
        <dbReference type="WBParaSite" id="EVEC_0001233901-mRNA-1"/>
    </source>
</evidence>
<dbReference type="Proteomes" id="UP000274131">
    <property type="component" value="Unassembled WGS sequence"/>
</dbReference>
<dbReference type="OrthoDB" id="5867312at2759"/>
<protein>
    <submittedName>
        <fullName evidence="3">RNA polymerase subunit sigma-70</fullName>
    </submittedName>
</protein>
<evidence type="ECO:0000313" key="2">
    <source>
        <dbReference type="Proteomes" id="UP000274131"/>
    </source>
</evidence>
<name>A0A0N4VMZ3_ENTVE</name>
<evidence type="ECO:0000313" key="1">
    <source>
        <dbReference type="EMBL" id="VDD96788.1"/>
    </source>
</evidence>
<organism evidence="3">
    <name type="scientific">Enterobius vermicularis</name>
    <name type="common">Human pinworm</name>
    <dbReference type="NCBI Taxonomy" id="51028"/>
    <lineage>
        <taxon>Eukaryota</taxon>
        <taxon>Metazoa</taxon>
        <taxon>Ecdysozoa</taxon>
        <taxon>Nematoda</taxon>
        <taxon>Chromadorea</taxon>
        <taxon>Rhabditida</taxon>
        <taxon>Spirurina</taxon>
        <taxon>Oxyuridomorpha</taxon>
        <taxon>Oxyuroidea</taxon>
        <taxon>Oxyuridae</taxon>
        <taxon>Enterobius</taxon>
    </lineage>
</organism>
<keyword evidence="2" id="KW-1185">Reference proteome</keyword>
<accession>A0A0N4VMZ3</accession>
<sequence>NIIYALWNWKVENVLPEIDQNAILEYYKENARQSLIAKIWVLIKKEDDGCRANKPKCIRMIVNNLDYEQKFRLKRAAREGNLTEISKLMEEKLLKYPNFQSEYDSWTAQNTVPQSLREIVEGLSEAQLRRLELKDAIKDYYRGMIERRSLEEQQEIEEFFQRMNRTFAKCYNPLRMKEASE</sequence>
<reference evidence="3" key="1">
    <citation type="submission" date="2017-02" db="UniProtKB">
        <authorList>
            <consortium name="WormBaseParasite"/>
        </authorList>
    </citation>
    <scope>IDENTIFICATION</scope>
</reference>
<reference evidence="1 2" key="2">
    <citation type="submission" date="2018-10" db="EMBL/GenBank/DDBJ databases">
        <authorList>
            <consortium name="Pathogen Informatics"/>
        </authorList>
    </citation>
    <scope>NUCLEOTIDE SEQUENCE [LARGE SCALE GENOMIC DNA]</scope>
</reference>
<dbReference type="EMBL" id="UXUI01012244">
    <property type="protein sequence ID" value="VDD96788.1"/>
    <property type="molecule type" value="Genomic_DNA"/>
</dbReference>